<keyword evidence="1" id="KW-0862">Zinc</keyword>
<feature type="region of interest" description="Disordered" evidence="2">
    <location>
        <begin position="281"/>
        <end position="300"/>
    </location>
</feature>
<dbReference type="Pfam" id="PF00226">
    <property type="entry name" value="DnaJ"/>
    <property type="match status" value="1"/>
</dbReference>
<dbReference type="PROSITE" id="PS00028">
    <property type="entry name" value="ZINC_FINGER_C2H2_1"/>
    <property type="match status" value="1"/>
</dbReference>
<name>A0A8J2WU67_9STRA</name>
<dbReference type="EMBL" id="CAKKNE010000002">
    <property type="protein sequence ID" value="CAH0368452.1"/>
    <property type="molecule type" value="Genomic_DNA"/>
</dbReference>
<keyword evidence="6" id="KW-1185">Reference proteome</keyword>
<organism evidence="5 6">
    <name type="scientific">Pelagomonas calceolata</name>
    <dbReference type="NCBI Taxonomy" id="35677"/>
    <lineage>
        <taxon>Eukaryota</taxon>
        <taxon>Sar</taxon>
        <taxon>Stramenopiles</taxon>
        <taxon>Ochrophyta</taxon>
        <taxon>Pelagophyceae</taxon>
        <taxon>Pelagomonadales</taxon>
        <taxon>Pelagomonadaceae</taxon>
        <taxon>Pelagomonas</taxon>
    </lineage>
</organism>
<evidence type="ECO:0000256" key="1">
    <source>
        <dbReference type="PROSITE-ProRule" id="PRU00042"/>
    </source>
</evidence>
<sequence length="396" mass="43045">MGKRRMSREAALEALGVARDAPPEDVRRAYHRKALASHPDKGGSAAAFQQVKEAFEVAKRPAVAPAVAAARAAAAAPAPAPAAPTSTAHATLGGQAGYARVFRCYVCGEAFPSKRRLQHHTRTEHAAPDAPAAPAKRLVNGRCNTCGWKTCQCETAPVWAAAPPPRRRRSAPDRPADKRQEWFMRVRDRYERRGGSMDDVSVPPCLSDDRRSANRVVEEQVLLLRQMGFSKAHAEAYADAELQLHVILDVMCDDGVEGEDPPPPGPVARAMSRLLRAVTWSRKQKKRDTQEESDDETWTPASDFAFACGPELNREKWNAKRATSKNVPANGARMKKLIAAAPETWKKMPVPKTAPEQVAALVALGFSAADAEPYADAALSLDQILDHMCADGVVRV</sequence>
<dbReference type="SUPFAM" id="SSF46565">
    <property type="entry name" value="Chaperone J-domain"/>
    <property type="match status" value="1"/>
</dbReference>
<comment type="caution">
    <text evidence="5">The sequence shown here is derived from an EMBL/GenBank/DDBJ whole genome shotgun (WGS) entry which is preliminary data.</text>
</comment>
<dbReference type="SMART" id="SM00271">
    <property type="entry name" value="DnaJ"/>
    <property type="match status" value="1"/>
</dbReference>
<dbReference type="Proteomes" id="UP000789595">
    <property type="component" value="Unassembled WGS sequence"/>
</dbReference>
<feature type="domain" description="C2H2-type" evidence="4">
    <location>
        <begin position="102"/>
        <end position="130"/>
    </location>
</feature>
<evidence type="ECO:0000256" key="2">
    <source>
        <dbReference type="SAM" id="MobiDB-lite"/>
    </source>
</evidence>
<dbReference type="InterPro" id="IPR036869">
    <property type="entry name" value="J_dom_sf"/>
</dbReference>
<gene>
    <name evidence="5" type="ORF">PECAL_2P15180</name>
</gene>
<evidence type="ECO:0000259" key="3">
    <source>
        <dbReference type="PROSITE" id="PS50076"/>
    </source>
</evidence>
<dbReference type="GO" id="GO:0008270">
    <property type="term" value="F:zinc ion binding"/>
    <property type="evidence" value="ECO:0007669"/>
    <property type="project" value="UniProtKB-KW"/>
</dbReference>
<dbReference type="OrthoDB" id="10250354at2759"/>
<feature type="domain" description="J" evidence="3">
    <location>
        <begin position="10"/>
        <end position="63"/>
    </location>
</feature>
<evidence type="ECO:0000313" key="6">
    <source>
        <dbReference type="Proteomes" id="UP000789595"/>
    </source>
</evidence>
<reference evidence="5" key="1">
    <citation type="submission" date="2021-11" db="EMBL/GenBank/DDBJ databases">
        <authorList>
            <consortium name="Genoscope - CEA"/>
            <person name="William W."/>
        </authorList>
    </citation>
    <scope>NUCLEOTIDE SEQUENCE</scope>
</reference>
<dbReference type="CDD" id="cd06257">
    <property type="entry name" value="DnaJ"/>
    <property type="match status" value="1"/>
</dbReference>
<dbReference type="InterPro" id="IPR001623">
    <property type="entry name" value="DnaJ_domain"/>
</dbReference>
<evidence type="ECO:0000259" key="4">
    <source>
        <dbReference type="PROSITE" id="PS50157"/>
    </source>
</evidence>
<evidence type="ECO:0000313" key="5">
    <source>
        <dbReference type="EMBL" id="CAH0368452.1"/>
    </source>
</evidence>
<accession>A0A8J2WU67</accession>
<keyword evidence="1" id="KW-0863">Zinc-finger</keyword>
<dbReference type="PROSITE" id="PS50157">
    <property type="entry name" value="ZINC_FINGER_C2H2_2"/>
    <property type="match status" value="1"/>
</dbReference>
<dbReference type="Gene3D" id="1.10.287.110">
    <property type="entry name" value="DnaJ domain"/>
    <property type="match status" value="1"/>
</dbReference>
<dbReference type="AlphaFoldDB" id="A0A8J2WU67"/>
<dbReference type="PROSITE" id="PS50076">
    <property type="entry name" value="DNAJ_2"/>
    <property type="match status" value="1"/>
</dbReference>
<evidence type="ECO:0008006" key="7">
    <source>
        <dbReference type="Google" id="ProtNLM"/>
    </source>
</evidence>
<keyword evidence="1" id="KW-0479">Metal-binding</keyword>
<protein>
    <recommendedName>
        <fullName evidence="7">J domain-containing protein</fullName>
    </recommendedName>
</protein>
<proteinExistence type="predicted"/>
<dbReference type="InterPro" id="IPR013087">
    <property type="entry name" value="Znf_C2H2_type"/>
</dbReference>